<dbReference type="PANTHER" id="PTHR37817">
    <property type="entry name" value="N-ACETYLTRANSFERASE EIS"/>
    <property type="match status" value="1"/>
</dbReference>
<organism evidence="2 3">
    <name type="scientific">Oceanobacillus neutriphilus</name>
    <dbReference type="NCBI Taxonomy" id="531815"/>
    <lineage>
        <taxon>Bacteria</taxon>
        <taxon>Bacillati</taxon>
        <taxon>Bacillota</taxon>
        <taxon>Bacilli</taxon>
        <taxon>Bacillales</taxon>
        <taxon>Bacillaceae</taxon>
        <taxon>Oceanobacillus</taxon>
    </lineage>
</organism>
<dbReference type="SUPFAM" id="SSF55718">
    <property type="entry name" value="SCP-like"/>
    <property type="match status" value="1"/>
</dbReference>
<dbReference type="Proteomes" id="UP000641206">
    <property type="component" value="Unassembled WGS sequence"/>
</dbReference>
<evidence type="ECO:0000313" key="3">
    <source>
        <dbReference type="Proteomes" id="UP000641206"/>
    </source>
</evidence>
<dbReference type="Gene3D" id="3.30.1050.10">
    <property type="entry name" value="SCP2 sterol-binding domain"/>
    <property type="match status" value="1"/>
</dbReference>
<dbReference type="InterPro" id="IPR051554">
    <property type="entry name" value="Acetyltransferase_Eis"/>
</dbReference>
<dbReference type="Pfam" id="PF17668">
    <property type="entry name" value="Acetyltransf_17"/>
    <property type="match status" value="1"/>
</dbReference>
<comment type="caution">
    <text evidence="2">The sequence shown here is derived from an EMBL/GenBank/DDBJ whole genome shotgun (WGS) entry which is preliminary data.</text>
</comment>
<gene>
    <name evidence="2" type="ORF">GCM10011346_44430</name>
</gene>
<keyword evidence="3" id="KW-1185">Reference proteome</keyword>
<dbReference type="InterPro" id="IPR041380">
    <property type="entry name" value="Acetyltransf_17"/>
</dbReference>
<dbReference type="Gene3D" id="3.40.630.30">
    <property type="match status" value="2"/>
</dbReference>
<proteinExistence type="predicted"/>
<sequence>MIKQIPITNDEIYELSAFAFQFTPKPEEIEKKKKEKEKQNEIVWGWMEGENLAAKVHLLPLKTLIHGKVIKTGGITMVSTWPEHRRKGAVRQLLIHAIAEMKKEGYLISYLAPFSVPFYRKFGWEMTINEMQFTIPMERVPKYKNISGYVRRMQKGEEAIIKEIYQAYTEQYTGMLVRDELWWEYKILGKEGFTTAISYDNEGRADGYMRYRVKENKMDIDEWVTVTPESRKRQLQFIANHDSMAKEVHMTLPDDDLLPLFMEEPRAKQEQKPYFMTRIVDVEGFLKVYPFLIPSEKEEAYTIKVEDSIFEENSGIYRIQFRNESHVAEKLENAAGQDIITTLTVQQLAMVLMGKNTLEQLYEQEFISGNLKNIKKLDAHLPKKRHPYLADFF</sequence>
<evidence type="ECO:0000313" key="2">
    <source>
        <dbReference type="EMBL" id="GGP15625.1"/>
    </source>
</evidence>
<dbReference type="EMBL" id="BMLW01000015">
    <property type="protein sequence ID" value="GGP15625.1"/>
    <property type="molecule type" value="Genomic_DNA"/>
</dbReference>
<reference evidence="3" key="1">
    <citation type="journal article" date="2019" name="Int. J. Syst. Evol. Microbiol.">
        <title>The Global Catalogue of Microorganisms (GCM) 10K type strain sequencing project: providing services to taxonomists for standard genome sequencing and annotation.</title>
        <authorList>
            <consortium name="The Broad Institute Genomics Platform"/>
            <consortium name="The Broad Institute Genome Sequencing Center for Infectious Disease"/>
            <person name="Wu L."/>
            <person name="Ma J."/>
        </authorList>
    </citation>
    <scope>NUCLEOTIDE SEQUENCE [LARGE SCALE GENOMIC DNA]</scope>
    <source>
        <strain evidence="3">CGMCC 1.7693</strain>
    </source>
</reference>
<dbReference type="RefSeq" id="WP_188737262.1">
    <property type="nucleotide sequence ID" value="NZ_BMLW01000015.1"/>
</dbReference>
<dbReference type="InterPro" id="IPR000182">
    <property type="entry name" value="GNAT_dom"/>
</dbReference>
<dbReference type="Pfam" id="PF13527">
    <property type="entry name" value="Acetyltransf_9"/>
    <property type="match status" value="1"/>
</dbReference>
<evidence type="ECO:0000259" key="1">
    <source>
        <dbReference type="PROSITE" id="PS51186"/>
    </source>
</evidence>
<protein>
    <submittedName>
        <fullName evidence="2">Acetyltransferase</fullName>
    </submittedName>
</protein>
<accession>A0ABQ2P141</accession>
<name>A0ABQ2P141_9BACI</name>
<dbReference type="PANTHER" id="PTHR37817:SF1">
    <property type="entry name" value="N-ACETYLTRANSFERASE EIS"/>
    <property type="match status" value="1"/>
</dbReference>
<dbReference type="InterPro" id="IPR025559">
    <property type="entry name" value="Eis_dom"/>
</dbReference>
<dbReference type="SUPFAM" id="SSF55729">
    <property type="entry name" value="Acyl-CoA N-acyltransferases (Nat)"/>
    <property type="match status" value="1"/>
</dbReference>
<dbReference type="PROSITE" id="PS51186">
    <property type="entry name" value="GNAT"/>
    <property type="match status" value="1"/>
</dbReference>
<dbReference type="InterPro" id="IPR036527">
    <property type="entry name" value="SCP2_sterol-bd_dom_sf"/>
</dbReference>
<dbReference type="InterPro" id="IPR016181">
    <property type="entry name" value="Acyl_CoA_acyltransferase"/>
</dbReference>
<dbReference type="Pfam" id="PF13530">
    <property type="entry name" value="SCP2_2"/>
    <property type="match status" value="1"/>
</dbReference>
<dbReference type="CDD" id="cd04301">
    <property type="entry name" value="NAT_SF"/>
    <property type="match status" value="1"/>
</dbReference>
<feature type="domain" description="N-acetyltransferase" evidence="1">
    <location>
        <begin position="1"/>
        <end position="147"/>
    </location>
</feature>